<reference evidence="4" key="1">
    <citation type="submission" date="2016-10" db="EMBL/GenBank/DDBJ databases">
        <authorList>
            <person name="Varghese N."/>
            <person name="Submissions S."/>
        </authorList>
    </citation>
    <scope>NUCLEOTIDE SEQUENCE [LARGE SCALE GENOMIC DNA]</scope>
    <source>
        <strain evidence="4">CGMCC 4.6856</strain>
    </source>
</reference>
<dbReference type="Proteomes" id="UP000198504">
    <property type="component" value="Unassembled WGS sequence"/>
</dbReference>
<feature type="compositionally biased region" description="Low complexity" evidence="1">
    <location>
        <begin position="398"/>
        <end position="439"/>
    </location>
</feature>
<dbReference type="AlphaFoldDB" id="A0A1H9MW85"/>
<sequence>MTPGVPWVPGSGLLGGVAAEAWQVAMLGLWNAGLWLLGLVLHLEDALLTPDLRSGGPAGEAYGLTFWLAAALGLLMLLAQLLVTLLRRDARSLGAALLGCAKFVVVWAGWVAWASAVVAVCGGLTRAVLRSLLHVSSFAGWRPALGVSPEQAVDVTVATVLGLLGMVLWLAALGHVLVMLGRAVALLVLAATTPIAAAGLMGELGRGWFWRSVRWFHAAALTPLLMALLLGVGVQTTSGVTAGLSDGAVRAVGSALPGVLLILTSCFAPVALFRLLAFVDPATPSGGAFRHALASALRTGLMLAGPGGGPSAAEEAATTSSGSGADDASTTGSSGSDASADRRDDAERQLQGSASSTGAQAGAGSGGKPPASTASPTSPAQSPAREHTGASQGGASGSGDSAAGAPTGRAPSGGASGGPQSEGSGAAVAEAGAVPMVPV</sequence>
<feature type="region of interest" description="Disordered" evidence="1">
    <location>
        <begin position="306"/>
        <end position="439"/>
    </location>
</feature>
<evidence type="ECO:0000313" key="3">
    <source>
        <dbReference type="EMBL" id="SER27675.1"/>
    </source>
</evidence>
<keyword evidence="4" id="KW-1185">Reference proteome</keyword>
<keyword evidence="2" id="KW-0812">Transmembrane</keyword>
<keyword evidence="2" id="KW-1133">Transmembrane helix</keyword>
<feature type="transmembrane region" description="Helical" evidence="2">
    <location>
        <begin position="213"/>
        <end position="234"/>
    </location>
</feature>
<evidence type="ECO:0000256" key="1">
    <source>
        <dbReference type="SAM" id="MobiDB-lite"/>
    </source>
</evidence>
<accession>A0A1H9MW85</accession>
<organism evidence="3 4">
    <name type="scientific">Microlunatus flavus</name>
    <dbReference type="NCBI Taxonomy" id="1036181"/>
    <lineage>
        <taxon>Bacteria</taxon>
        <taxon>Bacillati</taxon>
        <taxon>Actinomycetota</taxon>
        <taxon>Actinomycetes</taxon>
        <taxon>Propionibacteriales</taxon>
        <taxon>Propionibacteriaceae</taxon>
        <taxon>Microlunatus</taxon>
    </lineage>
</organism>
<evidence type="ECO:0008006" key="5">
    <source>
        <dbReference type="Google" id="ProtNLM"/>
    </source>
</evidence>
<feature type="compositionally biased region" description="Basic and acidic residues" evidence="1">
    <location>
        <begin position="339"/>
        <end position="348"/>
    </location>
</feature>
<feature type="transmembrane region" description="Helical" evidence="2">
    <location>
        <begin position="254"/>
        <end position="276"/>
    </location>
</feature>
<dbReference type="STRING" id="1036181.SAMN05421756_11196"/>
<dbReference type="EMBL" id="FOFA01000011">
    <property type="protein sequence ID" value="SER27675.1"/>
    <property type="molecule type" value="Genomic_DNA"/>
</dbReference>
<evidence type="ECO:0000313" key="4">
    <source>
        <dbReference type="Proteomes" id="UP000198504"/>
    </source>
</evidence>
<feature type="transmembrane region" description="Helical" evidence="2">
    <location>
        <begin position="179"/>
        <end position="201"/>
    </location>
</feature>
<feature type="transmembrane region" description="Helical" evidence="2">
    <location>
        <begin position="61"/>
        <end position="86"/>
    </location>
</feature>
<evidence type="ECO:0000256" key="2">
    <source>
        <dbReference type="SAM" id="Phobius"/>
    </source>
</evidence>
<feature type="compositionally biased region" description="Low complexity" evidence="1">
    <location>
        <begin position="311"/>
        <end position="338"/>
    </location>
</feature>
<protein>
    <recommendedName>
        <fullName evidence="5">TrbL/VirB6 plasmid conjugal transfer protein</fullName>
    </recommendedName>
</protein>
<proteinExistence type="predicted"/>
<keyword evidence="2" id="KW-0472">Membrane</keyword>
<name>A0A1H9MW85_9ACTN</name>
<feature type="compositionally biased region" description="Low complexity" evidence="1">
    <location>
        <begin position="368"/>
        <end position="383"/>
    </location>
</feature>
<feature type="transmembrane region" description="Helical" evidence="2">
    <location>
        <begin position="21"/>
        <end position="41"/>
    </location>
</feature>
<feature type="compositionally biased region" description="Low complexity" evidence="1">
    <location>
        <begin position="351"/>
        <end position="360"/>
    </location>
</feature>
<gene>
    <name evidence="3" type="ORF">SAMN05421756_11196</name>
</gene>
<feature type="transmembrane region" description="Helical" evidence="2">
    <location>
        <begin position="93"/>
        <end position="110"/>
    </location>
</feature>
<feature type="transmembrane region" description="Helical" evidence="2">
    <location>
        <begin position="153"/>
        <end position="173"/>
    </location>
</feature>